<name>A0A9P0QBI6_ACAOB</name>
<dbReference type="Proteomes" id="UP001152888">
    <property type="component" value="Unassembled WGS sequence"/>
</dbReference>
<protein>
    <submittedName>
        <fullName evidence="1">Uncharacterized protein</fullName>
    </submittedName>
</protein>
<proteinExistence type="predicted"/>
<evidence type="ECO:0000313" key="1">
    <source>
        <dbReference type="EMBL" id="CAH2016590.1"/>
    </source>
</evidence>
<sequence length="88" mass="10328">MELILQVIRAFYNGTDNSRRQVPLLNVNVPEDHEFLTKWWTQLDTVSRVLRETPLAEQEVNLVYPGQPYGKFCGNVYRCYKAYDLTTT</sequence>
<evidence type="ECO:0000313" key="2">
    <source>
        <dbReference type="Proteomes" id="UP001152888"/>
    </source>
</evidence>
<accession>A0A9P0QBI6</accession>
<comment type="caution">
    <text evidence="1">The sequence shown here is derived from an EMBL/GenBank/DDBJ whole genome shotgun (WGS) entry which is preliminary data.</text>
</comment>
<gene>
    <name evidence="1" type="ORF">ACAOBT_LOCUS35478</name>
</gene>
<dbReference type="EMBL" id="CAKOFQ010008957">
    <property type="protein sequence ID" value="CAH2016590.1"/>
    <property type="molecule type" value="Genomic_DNA"/>
</dbReference>
<organism evidence="1 2">
    <name type="scientific">Acanthoscelides obtectus</name>
    <name type="common">Bean weevil</name>
    <name type="synonym">Bruchus obtectus</name>
    <dbReference type="NCBI Taxonomy" id="200917"/>
    <lineage>
        <taxon>Eukaryota</taxon>
        <taxon>Metazoa</taxon>
        <taxon>Ecdysozoa</taxon>
        <taxon>Arthropoda</taxon>
        <taxon>Hexapoda</taxon>
        <taxon>Insecta</taxon>
        <taxon>Pterygota</taxon>
        <taxon>Neoptera</taxon>
        <taxon>Endopterygota</taxon>
        <taxon>Coleoptera</taxon>
        <taxon>Polyphaga</taxon>
        <taxon>Cucujiformia</taxon>
        <taxon>Chrysomeloidea</taxon>
        <taxon>Chrysomelidae</taxon>
        <taxon>Bruchinae</taxon>
        <taxon>Bruchini</taxon>
        <taxon>Acanthoscelides</taxon>
    </lineage>
</organism>
<dbReference type="AlphaFoldDB" id="A0A9P0QBI6"/>
<keyword evidence="2" id="KW-1185">Reference proteome</keyword>
<reference evidence="1" key="1">
    <citation type="submission" date="2022-03" db="EMBL/GenBank/DDBJ databases">
        <authorList>
            <person name="Sayadi A."/>
        </authorList>
    </citation>
    <scope>NUCLEOTIDE SEQUENCE</scope>
</reference>